<dbReference type="SUPFAM" id="SSF53822">
    <property type="entry name" value="Periplasmic binding protein-like I"/>
    <property type="match status" value="1"/>
</dbReference>
<dbReference type="Gene3D" id="1.10.260.40">
    <property type="entry name" value="lambda repressor-like DNA-binding domains"/>
    <property type="match status" value="1"/>
</dbReference>
<gene>
    <name evidence="6" type="primary">malI</name>
    <name evidence="6" type="ORF">POI8812_00285</name>
</gene>
<dbReference type="CDD" id="cd06289">
    <property type="entry name" value="PBP1_MalI-like"/>
    <property type="match status" value="1"/>
</dbReference>
<dbReference type="RefSeq" id="WP_108780741.1">
    <property type="nucleotide sequence ID" value="NZ_OMKW01000001.1"/>
</dbReference>
<feature type="domain" description="HTH lacI-type" evidence="5">
    <location>
        <begin position="5"/>
        <end position="59"/>
    </location>
</feature>
<dbReference type="Gene3D" id="3.40.50.2300">
    <property type="match status" value="2"/>
</dbReference>
<keyword evidence="7" id="KW-1185">Reference proteome</keyword>
<evidence type="ECO:0000313" key="7">
    <source>
        <dbReference type="Proteomes" id="UP000244932"/>
    </source>
</evidence>
<name>A0A2R8A7I8_9RHOB</name>
<dbReference type="PANTHER" id="PTHR30146:SF148">
    <property type="entry name" value="HTH-TYPE TRANSCRIPTIONAL REPRESSOR PURR-RELATED"/>
    <property type="match status" value="1"/>
</dbReference>
<dbReference type="AlphaFoldDB" id="A0A2R8A7I8"/>
<dbReference type="Pfam" id="PF00356">
    <property type="entry name" value="LacI"/>
    <property type="match status" value="1"/>
</dbReference>
<dbReference type="PROSITE" id="PS50932">
    <property type="entry name" value="HTH_LACI_2"/>
    <property type="match status" value="1"/>
</dbReference>
<dbReference type="GO" id="GO:0000976">
    <property type="term" value="F:transcription cis-regulatory region binding"/>
    <property type="evidence" value="ECO:0007669"/>
    <property type="project" value="TreeGrafter"/>
</dbReference>
<dbReference type="SUPFAM" id="SSF47413">
    <property type="entry name" value="lambda repressor-like DNA-binding domains"/>
    <property type="match status" value="1"/>
</dbReference>
<proteinExistence type="predicted"/>
<sequence>MTKRPTLETVATRAGVSLATASQVMRGKGRISDETRKRVQAAARELHYVRDGRAAAMRSGANLEIGFVINKISNPFNAEVVSGVSDRLGKEGYLVSILDGGDDAALHATHLQSFIENGRAGLLWVPATDTAATTIEMLRTNLTPTVTFMRDLEGSPFDHVGIRNAAATTEATEHLIALGHRRIAYLGGQNQSSVRRERVAGYVATMARHDLGEPIIWECVDTKPASFEAVMALYKAYPDVTAMVCNGDMVALGASVGLDRLGLTVGHDVSIVGFDGIADAALSIPSLTTMSISPYELGRKLASTLLDRMQNPESPSARAELAAKLIVRNSSGPAPKL</sequence>
<dbReference type="GO" id="GO:0003700">
    <property type="term" value="F:DNA-binding transcription factor activity"/>
    <property type="evidence" value="ECO:0007669"/>
    <property type="project" value="TreeGrafter"/>
</dbReference>
<reference evidence="6 7" key="1">
    <citation type="submission" date="2018-03" db="EMBL/GenBank/DDBJ databases">
        <authorList>
            <person name="Keele B.F."/>
        </authorList>
    </citation>
    <scope>NUCLEOTIDE SEQUENCE [LARGE SCALE GENOMIC DNA]</scope>
    <source>
        <strain evidence="6 7">CeCT 8812</strain>
    </source>
</reference>
<organism evidence="6 7">
    <name type="scientific">Pontivivens insulae</name>
    <dbReference type="NCBI Taxonomy" id="1639689"/>
    <lineage>
        <taxon>Bacteria</taxon>
        <taxon>Pseudomonadati</taxon>
        <taxon>Pseudomonadota</taxon>
        <taxon>Alphaproteobacteria</taxon>
        <taxon>Rhodobacterales</taxon>
        <taxon>Paracoccaceae</taxon>
        <taxon>Pontivivens</taxon>
    </lineage>
</organism>
<evidence type="ECO:0000256" key="4">
    <source>
        <dbReference type="ARBA" id="ARBA00023163"/>
    </source>
</evidence>
<dbReference type="SMART" id="SM00354">
    <property type="entry name" value="HTH_LACI"/>
    <property type="match status" value="1"/>
</dbReference>
<dbReference type="CDD" id="cd01392">
    <property type="entry name" value="HTH_LacI"/>
    <property type="match status" value="1"/>
</dbReference>
<dbReference type="InterPro" id="IPR010982">
    <property type="entry name" value="Lambda_DNA-bd_dom_sf"/>
</dbReference>
<dbReference type="OrthoDB" id="7683681at2"/>
<keyword evidence="3" id="KW-0238">DNA-binding</keyword>
<keyword evidence="2" id="KW-0805">Transcription regulation</keyword>
<keyword evidence="4" id="KW-0804">Transcription</keyword>
<dbReference type="Pfam" id="PF13377">
    <property type="entry name" value="Peripla_BP_3"/>
    <property type="match status" value="1"/>
</dbReference>
<evidence type="ECO:0000259" key="5">
    <source>
        <dbReference type="PROSITE" id="PS50932"/>
    </source>
</evidence>
<dbReference type="InterPro" id="IPR046335">
    <property type="entry name" value="LacI/GalR-like_sensor"/>
</dbReference>
<evidence type="ECO:0000256" key="2">
    <source>
        <dbReference type="ARBA" id="ARBA00023015"/>
    </source>
</evidence>
<protein>
    <submittedName>
        <fullName evidence="6">Maltose regulon regulatory protein MalI</fullName>
    </submittedName>
</protein>
<evidence type="ECO:0000256" key="1">
    <source>
        <dbReference type="ARBA" id="ARBA00022491"/>
    </source>
</evidence>
<keyword evidence="1" id="KW-0678">Repressor</keyword>
<dbReference type="Proteomes" id="UP000244932">
    <property type="component" value="Unassembled WGS sequence"/>
</dbReference>
<evidence type="ECO:0000313" key="6">
    <source>
        <dbReference type="EMBL" id="SPF27990.1"/>
    </source>
</evidence>
<dbReference type="EMBL" id="OMKW01000001">
    <property type="protein sequence ID" value="SPF27990.1"/>
    <property type="molecule type" value="Genomic_DNA"/>
</dbReference>
<dbReference type="InterPro" id="IPR028082">
    <property type="entry name" value="Peripla_BP_I"/>
</dbReference>
<evidence type="ECO:0000256" key="3">
    <source>
        <dbReference type="ARBA" id="ARBA00023125"/>
    </source>
</evidence>
<dbReference type="InterPro" id="IPR000843">
    <property type="entry name" value="HTH_LacI"/>
</dbReference>
<dbReference type="PANTHER" id="PTHR30146">
    <property type="entry name" value="LACI-RELATED TRANSCRIPTIONAL REPRESSOR"/>
    <property type="match status" value="1"/>
</dbReference>
<accession>A0A2R8A7I8</accession>